<dbReference type="AlphaFoldDB" id="A0A3Q9K625"/>
<keyword evidence="2 7" id="KW-0813">Transport</keyword>
<dbReference type="Proteomes" id="UP000275579">
    <property type="component" value="Chromosome"/>
</dbReference>
<keyword evidence="4 7" id="KW-0812">Transmembrane</keyword>
<dbReference type="GO" id="GO:0005886">
    <property type="term" value="C:plasma membrane"/>
    <property type="evidence" value="ECO:0007669"/>
    <property type="project" value="UniProtKB-SubCell"/>
</dbReference>
<evidence type="ECO:0000256" key="7">
    <source>
        <dbReference type="RuleBase" id="RU362101"/>
    </source>
</evidence>
<keyword evidence="3" id="KW-0533">Nickel</keyword>
<feature type="transmembrane region" description="Helical" evidence="7">
    <location>
        <begin position="33"/>
        <end position="53"/>
    </location>
</feature>
<dbReference type="GO" id="GO:0012505">
    <property type="term" value="C:endomembrane system"/>
    <property type="evidence" value="ECO:0007669"/>
    <property type="project" value="UniProtKB-SubCell"/>
</dbReference>
<dbReference type="InterPro" id="IPR011541">
    <property type="entry name" value="Ni/Co_transpt_high_affinity"/>
</dbReference>
<evidence type="ECO:0000256" key="1">
    <source>
        <dbReference type="ARBA" id="ARBA00004127"/>
    </source>
</evidence>
<dbReference type="Pfam" id="PF03824">
    <property type="entry name" value="NicO"/>
    <property type="match status" value="1"/>
</dbReference>
<evidence type="ECO:0000256" key="5">
    <source>
        <dbReference type="ARBA" id="ARBA00022989"/>
    </source>
</evidence>
<evidence type="ECO:0000256" key="3">
    <source>
        <dbReference type="ARBA" id="ARBA00022596"/>
    </source>
</evidence>
<dbReference type="GO" id="GO:0015099">
    <property type="term" value="F:nickel cation transmembrane transporter activity"/>
    <property type="evidence" value="ECO:0007669"/>
    <property type="project" value="UniProtKB-UniRule"/>
</dbReference>
<protein>
    <recommendedName>
        <fullName evidence="7">Nickel/cobalt efflux system</fullName>
    </recommendedName>
</protein>
<accession>A0A3Q9K625</accession>
<comment type="similarity">
    <text evidence="7">Belongs to the NiCoT transporter (TC 2.A.52) family.</text>
</comment>
<comment type="caution">
    <text evidence="7">Lacks conserved residue(s) required for the propagation of feature annotation.</text>
</comment>
<evidence type="ECO:0000256" key="4">
    <source>
        <dbReference type="ARBA" id="ARBA00022692"/>
    </source>
</evidence>
<keyword evidence="5 7" id="KW-1133">Transmembrane helix</keyword>
<evidence type="ECO:0000313" key="8">
    <source>
        <dbReference type="EMBL" id="AZS69816.1"/>
    </source>
</evidence>
<organism evidence="8 9">
    <name type="scientific">Streptomyces lydicus</name>
    <dbReference type="NCBI Taxonomy" id="47763"/>
    <lineage>
        <taxon>Bacteria</taxon>
        <taxon>Bacillati</taxon>
        <taxon>Actinomycetota</taxon>
        <taxon>Actinomycetes</taxon>
        <taxon>Kitasatosporales</taxon>
        <taxon>Streptomycetaceae</taxon>
        <taxon>Streptomyces</taxon>
    </lineage>
</organism>
<evidence type="ECO:0000313" key="9">
    <source>
        <dbReference type="Proteomes" id="UP000275579"/>
    </source>
</evidence>
<evidence type="ECO:0000256" key="6">
    <source>
        <dbReference type="ARBA" id="ARBA00023136"/>
    </source>
</evidence>
<evidence type="ECO:0000256" key="2">
    <source>
        <dbReference type="ARBA" id="ARBA00022448"/>
    </source>
</evidence>
<name>A0A3Q9K625_9ACTN</name>
<keyword evidence="6 7" id="KW-0472">Membrane</keyword>
<proteinExistence type="inferred from homology"/>
<sequence>MIIGTVELLGLLAEKPHLRGFIWDWIAGLDLNILGFAIVAVFLITWIIALAIWKFDRIEEKWTAGLHPLTGVPTERRSQASPVAMGRTPHKWAFAGDDADDRDIIV</sequence>
<reference evidence="8 9" key="1">
    <citation type="submission" date="2018-04" db="EMBL/GenBank/DDBJ databases">
        <title>Complete genome sequences of Streptomyces lydicus strain WYEC and characterization of antagonistic properties of biological control agents.</title>
        <authorList>
            <person name="Mariita R.M."/>
            <person name="Sello J.K."/>
        </authorList>
    </citation>
    <scope>NUCLEOTIDE SEQUENCE [LARGE SCALE GENOMIC DNA]</scope>
    <source>
        <strain evidence="8 9">WYEC 108</strain>
    </source>
</reference>
<comment type="subcellular location">
    <subcellularLocation>
        <location evidence="7">Cell membrane</location>
        <topology evidence="7">Multi-pass membrane protein</topology>
    </subcellularLocation>
    <subcellularLocation>
        <location evidence="1">Endomembrane system</location>
        <topology evidence="1">Multi-pass membrane protein</topology>
    </subcellularLocation>
</comment>
<gene>
    <name evidence="8" type="ORF">DDE74_01475</name>
</gene>
<dbReference type="EMBL" id="CP029042">
    <property type="protein sequence ID" value="AZS69816.1"/>
    <property type="molecule type" value="Genomic_DNA"/>
</dbReference>